<dbReference type="Gene3D" id="1.10.3720.10">
    <property type="entry name" value="MetI-like"/>
    <property type="match status" value="1"/>
</dbReference>
<feature type="transmembrane region" description="Helical" evidence="7">
    <location>
        <begin position="111"/>
        <end position="136"/>
    </location>
</feature>
<dbReference type="GO" id="GO:0005886">
    <property type="term" value="C:plasma membrane"/>
    <property type="evidence" value="ECO:0007669"/>
    <property type="project" value="UniProtKB-SubCell"/>
</dbReference>
<dbReference type="EMBL" id="QWLA01000019">
    <property type="protein sequence ID" value="RIH87483.1"/>
    <property type="molecule type" value="Genomic_DNA"/>
</dbReference>
<dbReference type="Pfam" id="PF00528">
    <property type="entry name" value="BPD_transp_1"/>
    <property type="match status" value="1"/>
</dbReference>
<feature type="transmembrane region" description="Helical" evidence="7">
    <location>
        <begin position="244"/>
        <end position="265"/>
    </location>
</feature>
<evidence type="ECO:0000256" key="4">
    <source>
        <dbReference type="ARBA" id="ARBA00022692"/>
    </source>
</evidence>
<dbReference type="AlphaFoldDB" id="A0A399EV22"/>
<dbReference type="PROSITE" id="PS50928">
    <property type="entry name" value="ABC_TM1"/>
    <property type="match status" value="1"/>
</dbReference>
<comment type="caution">
    <text evidence="9">The sequence shown here is derived from an EMBL/GenBank/DDBJ whole genome shotgun (WGS) entry which is preliminary data.</text>
</comment>
<dbReference type="InterPro" id="IPR000515">
    <property type="entry name" value="MetI-like"/>
</dbReference>
<evidence type="ECO:0000256" key="1">
    <source>
        <dbReference type="ARBA" id="ARBA00004651"/>
    </source>
</evidence>
<comment type="subcellular location">
    <subcellularLocation>
        <location evidence="1 7">Cell membrane</location>
        <topology evidence="1 7">Multi-pass membrane protein</topology>
    </subcellularLocation>
</comment>
<dbReference type="InterPro" id="IPR035906">
    <property type="entry name" value="MetI-like_sf"/>
</dbReference>
<organism evidence="9 10">
    <name type="scientific">Calidithermus roseus</name>
    <dbReference type="NCBI Taxonomy" id="1644118"/>
    <lineage>
        <taxon>Bacteria</taxon>
        <taxon>Thermotogati</taxon>
        <taxon>Deinococcota</taxon>
        <taxon>Deinococci</taxon>
        <taxon>Thermales</taxon>
        <taxon>Thermaceae</taxon>
        <taxon>Calidithermus</taxon>
    </lineage>
</organism>
<dbReference type="Proteomes" id="UP000265341">
    <property type="component" value="Unassembled WGS sequence"/>
</dbReference>
<keyword evidence="5 7" id="KW-1133">Transmembrane helix</keyword>
<accession>A0A399EV22</accession>
<dbReference type="CDD" id="cd06261">
    <property type="entry name" value="TM_PBP2"/>
    <property type="match status" value="1"/>
</dbReference>
<feature type="transmembrane region" description="Helical" evidence="7">
    <location>
        <begin position="142"/>
        <end position="159"/>
    </location>
</feature>
<name>A0A399EV22_9DEIN</name>
<evidence type="ECO:0000259" key="8">
    <source>
        <dbReference type="PROSITE" id="PS50928"/>
    </source>
</evidence>
<evidence type="ECO:0000313" key="10">
    <source>
        <dbReference type="Proteomes" id="UP000265341"/>
    </source>
</evidence>
<proteinExistence type="inferred from homology"/>
<gene>
    <name evidence="9" type="primary">araQ_8</name>
    <name evidence="9" type="ORF">Mrose_01320</name>
</gene>
<evidence type="ECO:0000256" key="7">
    <source>
        <dbReference type="RuleBase" id="RU363032"/>
    </source>
</evidence>
<dbReference type="PANTHER" id="PTHR43744:SF12">
    <property type="entry name" value="ABC TRANSPORTER PERMEASE PROTEIN MG189-RELATED"/>
    <property type="match status" value="1"/>
</dbReference>
<dbReference type="PANTHER" id="PTHR43744">
    <property type="entry name" value="ABC TRANSPORTER PERMEASE PROTEIN MG189-RELATED-RELATED"/>
    <property type="match status" value="1"/>
</dbReference>
<protein>
    <submittedName>
        <fullName evidence="9">L-arabinose transport system permease protein AraQ</fullName>
    </submittedName>
</protein>
<feature type="transmembrane region" description="Helical" evidence="7">
    <location>
        <begin position="12"/>
        <end position="32"/>
    </location>
</feature>
<feature type="domain" description="ABC transmembrane type-1" evidence="8">
    <location>
        <begin position="74"/>
        <end position="265"/>
    </location>
</feature>
<keyword evidence="3" id="KW-1003">Cell membrane</keyword>
<keyword evidence="6 7" id="KW-0472">Membrane</keyword>
<dbReference type="SUPFAM" id="SSF161098">
    <property type="entry name" value="MetI-like"/>
    <property type="match status" value="1"/>
</dbReference>
<keyword evidence="2 7" id="KW-0813">Transport</keyword>
<feature type="transmembrane region" description="Helical" evidence="7">
    <location>
        <begin position="73"/>
        <end position="99"/>
    </location>
</feature>
<evidence type="ECO:0000256" key="5">
    <source>
        <dbReference type="ARBA" id="ARBA00022989"/>
    </source>
</evidence>
<comment type="similarity">
    <text evidence="7">Belongs to the binding-protein-dependent transport system permease family.</text>
</comment>
<dbReference type="GO" id="GO:0055085">
    <property type="term" value="P:transmembrane transport"/>
    <property type="evidence" value="ECO:0007669"/>
    <property type="project" value="InterPro"/>
</dbReference>
<evidence type="ECO:0000256" key="6">
    <source>
        <dbReference type="ARBA" id="ARBA00023136"/>
    </source>
</evidence>
<evidence type="ECO:0000313" key="9">
    <source>
        <dbReference type="EMBL" id="RIH87483.1"/>
    </source>
</evidence>
<dbReference type="RefSeq" id="WP_245969633.1">
    <property type="nucleotide sequence ID" value="NZ_QWLA01000019.1"/>
</dbReference>
<keyword evidence="4 7" id="KW-0812">Transmembrane</keyword>
<sequence length="280" mass="30469">MTLRRARLDWAHWGLTLLAGLGAVVMLLPFLWMLSTSLKPASAVLSLPPELLPREPTLEAYREVARSFPIVRVFLNTLLVAAATTLGQLVVSSMSGYAFARFRFAGRDLLFAAYLATLMVPFAVTVTPLFIVVKALGWTNTYWGLVVPALFGAFGTFLMRQFFLALPGELEEAAVLDGASTFTTFARVMLPLSGPALATLGVFSFMASWNSFLWPLLIVNDPRLMTLPLALATLQGLYPGQTQWNLVMAGTVIAVIPMVVVFLLAQRWVVEGVTASGLKG</sequence>
<keyword evidence="10" id="KW-1185">Reference proteome</keyword>
<reference evidence="9 10" key="1">
    <citation type="submission" date="2018-08" db="EMBL/GenBank/DDBJ databases">
        <title>Meiothermus roseus NBRC 110900 genome sequencing project.</title>
        <authorList>
            <person name="Da Costa M.S."/>
            <person name="Albuquerque L."/>
            <person name="Raposo P."/>
            <person name="Froufe H.J.C."/>
            <person name="Barroso C.S."/>
            <person name="Egas C."/>
        </authorList>
    </citation>
    <scope>NUCLEOTIDE SEQUENCE [LARGE SCALE GENOMIC DNA]</scope>
    <source>
        <strain evidence="9 10">NBRC 110900</strain>
    </source>
</reference>
<evidence type="ECO:0000256" key="3">
    <source>
        <dbReference type="ARBA" id="ARBA00022475"/>
    </source>
</evidence>
<evidence type="ECO:0000256" key="2">
    <source>
        <dbReference type="ARBA" id="ARBA00022448"/>
    </source>
</evidence>